<dbReference type="RefSeq" id="WP_076465104.1">
    <property type="nucleotide sequence ID" value="NZ_FTMN01000010.1"/>
</dbReference>
<evidence type="ECO:0000313" key="3">
    <source>
        <dbReference type="Proteomes" id="UP000186895"/>
    </source>
</evidence>
<proteinExistence type="predicted"/>
<evidence type="ECO:0000313" key="2">
    <source>
        <dbReference type="EMBL" id="SIQ85563.1"/>
    </source>
</evidence>
<feature type="transmembrane region" description="Helical" evidence="1">
    <location>
        <begin position="30"/>
        <end position="52"/>
    </location>
</feature>
<keyword evidence="1" id="KW-1133">Transmembrane helix</keyword>
<dbReference type="EMBL" id="FTMN01000010">
    <property type="protein sequence ID" value="SIQ85563.1"/>
    <property type="molecule type" value="Genomic_DNA"/>
</dbReference>
<reference evidence="2 3" key="1">
    <citation type="submission" date="2017-01" db="EMBL/GenBank/DDBJ databases">
        <authorList>
            <person name="Mah S.A."/>
            <person name="Swanson W.J."/>
            <person name="Moy G.W."/>
            <person name="Vacquier V.D."/>
        </authorList>
    </citation>
    <scope>NUCLEOTIDE SEQUENCE [LARGE SCALE GENOMIC DNA]</scope>
    <source>
        <strain evidence="2 3">DSM 7027</strain>
    </source>
</reference>
<accession>A0A1N6W5Y6</accession>
<keyword evidence="1" id="KW-0812">Transmembrane</keyword>
<gene>
    <name evidence="2" type="ORF">SAMN05421647_1104</name>
</gene>
<sequence>MSSLILSFIYALVATVYIRFYSYTDQAFEMMVASWIGALLAFLLVELAGFVMKRISYFCWKRKQKEVL</sequence>
<protein>
    <submittedName>
        <fullName evidence="2">Uncharacterized protein</fullName>
    </submittedName>
</protein>
<organism evidence="2 3">
    <name type="scientific">Marinobacterium stanieri</name>
    <dbReference type="NCBI Taxonomy" id="49186"/>
    <lineage>
        <taxon>Bacteria</taxon>
        <taxon>Pseudomonadati</taxon>
        <taxon>Pseudomonadota</taxon>
        <taxon>Gammaproteobacteria</taxon>
        <taxon>Oceanospirillales</taxon>
        <taxon>Oceanospirillaceae</taxon>
        <taxon>Marinobacterium</taxon>
    </lineage>
</organism>
<dbReference type="Proteomes" id="UP000186895">
    <property type="component" value="Unassembled WGS sequence"/>
</dbReference>
<evidence type="ECO:0000256" key="1">
    <source>
        <dbReference type="SAM" id="Phobius"/>
    </source>
</evidence>
<dbReference type="AlphaFoldDB" id="A0A1N6W5Y6"/>
<keyword evidence="1" id="KW-0472">Membrane</keyword>
<name>A0A1N6W5Y6_9GAMM</name>
<dbReference type="STRING" id="49186.SAMN05421647_1104"/>
<keyword evidence="3" id="KW-1185">Reference proteome</keyword>